<feature type="compositionally biased region" description="Basic and acidic residues" evidence="1">
    <location>
        <begin position="122"/>
        <end position="145"/>
    </location>
</feature>
<feature type="compositionally biased region" description="Basic and acidic residues" evidence="1">
    <location>
        <begin position="172"/>
        <end position="181"/>
    </location>
</feature>
<reference evidence="3" key="1">
    <citation type="submission" date="2011-08" db="EMBL/GenBank/DDBJ databases">
        <authorList>
            <person name="Rombauts S."/>
        </authorList>
    </citation>
    <scope>NUCLEOTIDE SEQUENCE</scope>
    <source>
        <strain evidence="3">London</strain>
    </source>
</reference>
<evidence type="ECO:0000313" key="2">
    <source>
        <dbReference type="EnsemblMetazoa" id="tetur01g04190.1"/>
    </source>
</evidence>
<feature type="region of interest" description="Disordered" evidence="1">
    <location>
        <begin position="380"/>
        <end position="407"/>
    </location>
</feature>
<organism evidence="2 3">
    <name type="scientific">Tetranychus urticae</name>
    <name type="common">Two-spotted spider mite</name>
    <dbReference type="NCBI Taxonomy" id="32264"/>
    <lineage>
        <taxon>Eukaryota</taxon>
        <taxon>Metazoa</taxon>
        <taxon>Ecdysozoa</taxon>
        <taxon>Arthropoda</taxon>
        <taxon>Chelicerata</taxon>
        <taxon>Arachnida</taxon>
        <taxon>Acari</taxon>
        <taxon>Acariformes</taxon>
        <taxon>Trombidiformes</taxon>
        <taxon>Prostigmata</taxon>
        <taxon>Eleutherengona</taxon>
        <taxon>Raphignathae</taxon>
        <taxon>Tetranychoidea</taxon>
        <taxon>Tetranychidae</taxon>
        <taxon>Tetranychus</taxon>
    </lineage>
</organism>
<reference evidence="2" key="2">
    <citation type="submission" date="2015-06" db="UniProtKB">
        <authorList>
            <consortium name="EnsemblMetazoa"/>
        </authorList>
    </citation>
    <scope>IDENTIFICATION</scope>
</reference>
<sequence length="475" mass="53894">MDESKPILPNWPFKGSPISSTSSSCSSTSTKPVLPTEQTKLPVKQRVVFPSDRTNTSFGTYSDNINNNKSNKFFSNNYNKNKNNDVKVKKHDPDIDDKQELRDGWEFDSQHYRNPSPPIAERISKPENFQKRRQDYSNRYNDRRNYSNNNHRGNGFNNYANRSNHKSNGDYIPDKRRRNDSFETNDTFDIDWSDCNSTTTNRTFNKATAATQTSPKVQHQATQSSQDCYTANLGPKKTTKDAILIDSWVRSLLGNNISYNQDNGQSNKNIFSADAGVRGDSNIKNGNSSRANIDPATEDYWAAELKDKAQVSSPKMDKPSVFTRLGKPTVCESDNFTSPETHFQTVKQLYPEKNQAAVIKPLFNDPRVNHNSMKTQLPQEIPPSHQLKQPQKSMPPPVISSQSQKTAEINIRDPRIRKRLWDAVTNESSLPKRQNIETPSDSIPLIPLIPLELVEEVHSSCQKTSDKKPLVIDLS</sequence>
<feature type="compositionally biased region" description="Low complexity" evidence="1">
    <location>
        <begin position="146"/>
        <end position="161"/>
    </location>
</feature>
<dbReference type="EMBL" id="CAEY01000440">
    <property type="status" value="NOT_ANNOTATED_CDS"/>
    <property type="molecule type" value="Genomic_DNA"/>
</dbReference>
<evidence type="ECO:0000313" key="3">
    <source>
        <dbReference type="Proteomes" id="UP000015104"/>
    </source>
</evidence>
<proteinExistence type="predicted"/>
<feature type="compositionally biased region" description="Low complexity" evidence="1">
    <location>
        <begin position="19"/>
        <end position="30"/>
    </location>
</feature>
<dbReference type="PROSITE" id="PS51257">
    <property type="entry name" value="PROKAR_LIPOPROTEIN"/>
    <property type="match status" value="1"/>
</dbReference>
<dbReference type="Proteomes" id="UP000015104">
    <property type="component" value="Unassembled WGS sequence"/>
</dbReference>
<feature type="region of interest" description="Disordered" evidence="1">
    <location>
        <begin position="1"/>
        <end position="39"/>
    </location>
</feature>
<evidence type="ECO:0000256" key="1">
    <source>
        <dbReference type="SAM" id="MobiDB-lite"/>
    </source>
</evidence>
<name>T1JQR4_TETUR</name>
<protein>
    <submittedName>
        <fullName evidence="2">Uncharacterized protein</fullName>
    </submittedName>
</protein>
<feature type="region of interest" description="Disordered" evidence="1">
    <location>
        <begin position="106"/>
        <end position="186"/>
    </location>
</feature>
<accession>T1JQR4</accession>
<dbReference type="AlphaFoldDB" id="T1JQR4"/>
<keyword evidence="3" id="KW-1185">Reference proteome</keyword>
<dbReference type="HOGENOM" id="CLU_575318_0_0_1"/>
<dbReference type="KEGG" id="tut:107371470"/>
<dbReference type="EnsemblMetazoa" id="tetur01g04190.1">
    <property type="protein sequence ID" value="tetur01g04190.1"/>
    <property type="gene ID" value="tetur01g04190"/>
</dbReference>
<gene>
    <name evidence="2" type="primary">107371470</name>
</gene>